<feature type="transmembrane region" description="Helical" evidence="1">
    <location>
        <begin position="519"/>
        <end position="540"/>
    </location>
</feature>
<protein>
    <submittedName>
        <fullName evidence="4">CubicO group peptidase (Beta-lactamase class C family)</fullName>
    </submittedName>
</protein>
<evidence type="ECO:0000256" key="2">
    <source>
        <dbReference type="SAM" id="SignalP"/>
    </source>
</evidence>
<evidence type="ECO:0000313" key="5">
    <source>
        <dbReference type="Proteomes" id="UP000295493"/>
    </source>
</evidence>
<dbReference type="InterPro" id="IPR050491">
    <property type="entry name" value="AmpC-like"/>
</dbReference>
<comment type="caution">
    <text evidence="4">The sequence shown here is derived from an EMBL/GenBank/DDBJ whole genome shotgun (WGS) entry which is preliminary data.</text>
</comment>
<dbReference type="Proteomes" id="UP000295493">
    <property type="component" value="Unassembled WGS sequence"/>
</dbReference>
<keyword evidence="5" id="KW-1185">Reference proteome</keyword>
<feature type="transmembrane region" description="Helical" evidence="1">
    <location>
        <begin position="596"/>
        <end position="620"/>
    </location>
</feature>
<dbReference type="InterPro" id="IPR001466">
    <property type="entry name" value="Beta-lactam-related"/>
</dbReference>
<accession>A0A4R6FYI5</accession>
<dbReference type="InterPro" id="IPR012338">
    <property type="entry name" value="Beta-lactam/transpept-like"/>
</dbReference>
<dbReference type="EMBL" id="SNWD01000001">
    <property type="protein sequence ID" value="TDN87031.1"/>
    <property type="molecule type" value="Genomic_DNA"/>
</dbReference>
<gene>
    <name evidence="4" type="ORF">EV664_101610</name>
</gene>
<dbReference type="SUPFAM" id="SSF56601">
    <property type="entry name" value="beta-lactamase/transpeptidase-like"/>
    <property type="match status" value="1"/>
</dbReference>
<organism evidence="4 5">
    <name type="scientific">Stakelama pacifica</name>
    <dbReference type="NCBI Taxonomy" id="517720"/>
    <lineage>
        <taxon>Bacteria</taxon>
        <taxon>Pseudomonadati</taxon>
        <taxon>Pseudomonadota</taxon>
        <taxon>Alphaproteobacteria</taxon>
        <taxon>Sphingomonadales</taxon>
        <taxon>Sphingomonadaceae</taxon>
        <taxon>Stakelama</taxon>
    </lineage>
</organism>
<keyword evidence="1" id="KW-1133">Transmembrane helix</keyword>
<evidence type="ECO:0000313" key="4">
    <source>
        <dbReference type="EMBL" id="TDN87031.1"/>
    </source>
</evidence>
<evidence type="ECO:0000259" key="3">
    <source>
        <dbReference type="Pfam" id="PF00144"/>
    </source>
</evidence>
<dbReference type="AlphaFoldDB" id="A0A4R6FYI5"/>
<keyword evidence="1" id="KW-0472">Membrane</keyword>
<proteinExistence type="predicted"/>
<feature type="signal peptide" evidence="2">
    <location>
        <begin position="1"/>
        <end position="21"/>
    </location>
</feature>
<dbReference type="PANTHER" id="PTHR46825">
    <property type="entry name" value="D-ALANYL-D-ALANINE-CARBOXYPEPTIDASE/ENDOPEPTIDASE AMPH"/>
    <property type="match status" value="1"/>
</dbReference>
<feature type="domain" description="Beta-lactamase-related" evidence="3">
    <location>
        <begin position="66"/>
        <end position="383"/>
    </location>
</feature>
<keyword evidence="1" id="KW-0812">Transmembrane</keyword>
<feature type="transmembrane region" description="Helical" evidence="1">
    <location>
        <begin position="561"/>
        <end position="584"/>
    </location>
</feature>
<dbReference type="Gene3D" id="3.40.710.10">
    <property type="entry name" value="DD-peptidase/beta-lactamase superfamily"/>
    <property type="match status" value="1"/>
</dbReference>
<keyword evidence="2" id="KW-0732">Signal</keyword>
<feature type="chain" id="PRO_5020190056" evidence="2">
    <location>
        <begin position="22"/>
        <end position="661"/>
    </location>
</feature>
<dbReference type="PANTHER" id="PTHR46825:SF9">
    <property type="entry name" value="BETA-LACTAMASE-RELATED DOMAIN-CONTAINING PROTEIN"/>
    <property type="match status" value="1"/>
</dbReference>
<dbReference type="RefSeq" id="WP_133494159.1">
    <property type="nucleotide sequence ID" value="NZ_BMLU01000001.1"/>
</dbReference>
<dbReference type="OrthoDB" id="119951at2"/>
<reference evidence="4 5" key="1">
    <citation type="submission" date="2019-03" db="EMBL/GenBank/DDBJ databases">
        <title>Genomic Encyclopedia of Type Strains, Phase IV (KMG-IV): sequencing the most valuable type-strain genomes for metagenomic binning, comparative biology and taxonomic classification.</title>
        <authorList>
            <person name="Goeker M."/>
        </authorList>
    </citation>
    <scope>NUCLEOTIDE SEQUENCE [LARGE SCALE GENOMIC DNA]</scope>
    <source>
        <strain evidence="4 5">DSM 25059</strain>
    </source>
</reference>
<name>A0A4R6FYI5_9SPHN</name>
<feature type="transmembrane region" description="Helical" evidence="1">
    <location>
        <begin position="632"/>
        <end position="655"/>
    </location>
</feature>
<evidence type="ECO:0000256" key="1">
    <source>
        <dbReference type="SAM" id="Phobius"/>
    </source>
</evidence>
<sequence>MRWIRQLGLVVLAIAASPLSAQQPPLTPEPVVSASPAAGAQSRAPGAALTTQDLNDWLDGFLPYALQSGDIAGAVVAVVKDGKVVTERGFGYADVKKRIPVDPRRTLFRPGSVSKLVTWTAVMQLVDQGRIDLDADINRYLDFRIPPLDGKPVTMRELMQHSAGFEEQSKNIIVRTPATSPGYAALLKRWVPKRIFAPGTTPAYSNYGASLAGYVVERVSGEPFDDYVERHIFAPLGMAHSTFRQPLPERLQPLMSKGYSRASAPPGGYEIVGPAPAGSMASTGDDMARFMIAQLQGGAFGNNRILSAAAARQMHDSPLTIFPGLNRMELGFFETNVNGQKVIGHLGDTDDFHTSLHLFMEEGVGLYASFNSAGKDGAVQPLRHALFLDFADRYFPSSQRIVEKAGTSPDHAQLMAGHWLHSRRSDSNFMKALDLLGQPEVIAAADGSLKVPSLALLAGSDGSWREIAPFVWLAPNGHDRLAAKVIDGRPVRFSMDVVSPFMVFDRVPWYRNMAWIQPMLYLSLAILLLSALLWPVRAVVRRRYGGRLDLSPRALSAYRASRIGALLLAGSVIGWIVTLVMLFSDTNNLSEQFDPVLWFMEIFATIGIPGGVVLVAWNMWEAWRGDRRWTAKLWSLLLLIAALMVLWVGLVFNLIGFGVNY</sequence>
<dbReference type="Pfam" id="PF00144">
    <property type="entry name" value="Beta-lactamase"/>
    <property type="match status" value="1"/>
</dbReference>